<protein>
    <recommendedName>
        <fullName evidence="2">Pierisin-like domain-containing protein</fullName>
    </recommendedName>
</protein>
<comment type="caution">
    <text evidence="3">The sequence shown here is derived from an EMBL/GenBank/DDBJ whole genome shotgun (WGS) entry which is preliminary data.</text>
</comment>
<dbReference type="OrthoDB" id="4223934at2"/>
<dbReference type="InterPro" id="IPR048221">
    <property type="entry name" value="ScARP-like"/>
</dbReference>
<dbReference type="Gene3D" id="3.90.210.10">
    <property type="entry name" value="Heat-Labile Enterotoxin, subunit A"/>
    <property type="match status" value="1"/>
</dbReference>
<keyword evidence="1" id="KW-0732">Signal</keyword>
<dbReference type="InterPro" id="IPR054695">
    <property type="entry name" value="Pierisin-like_dom"/>
</dbReference>
<dbReference type="Proteomes" id="UP000311713">
    <property type="component" value="Unassembled WGS sequence"/>
</dbReference>
<dbReference type="RefSeq" id="WP_139643748.1">
    <property type="nucleotide sequence ID" value="NZ_BAAAZS010000037.1"/>
</dbReference>
<accession>A0A5C4V5D6</accession>
<feature type="chain" id="PRO_5039240669" description="Pierisin-like domain-containing protein" evidence="1">
    <location>
        <begin position="29"/>
        <end position="197"/>
    </location>
</feature>
<feature type="domain" description="Pierisin-like" evidence="2">
    <location>
        <begin position="71"/>
        <end position="192"/>
    </location>
</feature>
<dbReference type="EMBL" id="VDGT01000006">
    <property type="protein sequence ID" value="TNM31192.1"/>
    <property type="molecule type" value="Genomic_DNA"/>
</dbReference>
<dbReference type="NCBIfam" id="NF041482">
    <property type="entry name" value="ADPrt_Strmyces"/>
    <property type="match status" value="1"/>
</dbReference>
<reference evidence="3 4" key="1">
    <citation type="submission" date="2019-06" db="EMBL/GenBank/DDBJ databases">
        <title>Draft genome of Streptomyces sedi sp. JCM16909.</title>
        <authorList>
            <person name="Klykleung N."/>
            <person name="Tanasupawat S."/>
            <person name="Kudo T."/>
            <person name="Yuki M."/>
            <person name="Ohkuma M."/>
        </authorList>
    </citation>
    <scope>NUCLEOTIDE SEQUENCE [LARGE SCALE GENOMIC DNA]</scope>
    <source>
        <strain evidence="3 4">JCM 16909</strain>
    </source>
</reference>
<name>A0A5C4V5D6_9ACTN</name>
<evidence type="ECO:0000313" key="4">
    <source>
        <dbReference type="Proteomes" id="UP000311713"/>
    </source>
</evidence>
<keyword evidence="4" id="KW-1185">Reference proteome</keyword>
<dbReference type="SUPFAM" id="SSF56399">
    <property type="entry name" value="ADP-ribosylation"/>
    <property type="match status" value="1"/>
</dbReference>
<proteinExistence type="predicted"/>
<gene>
    <name evidence="3" type="ORF">FH715_10960</name>
</gene>
<evidence type="ECO:0000256" key="1">
    <source>
        <dbReference type="SAM" id="SignalP"/>
    </source>
</evidence>
<sequence length="197" mass="21856">MFWKRTLRRAAVFALPVGLLLTPLTITAAPVASAAVACPVVEDPLYAANNHDVDVDRISPDPDYRDDCRQLYRADGRAPEVVFEEGFEPRDVVGGQYDLEQYVLVNQPSPFVSTSYDHDLYKGWRSAGYNYYIDAPGGIDVNATIGDQHRWADQVEVAFPGGIATEFVVGACPIDADSRTEIMDECVDNPHYTPWRG</sequence>
<feature type="signal peptide" evidence="1">
    <location>
        <begin position="1"/>
        <end position="28"/>
    </location>
</feature>
<dbReference type="AlphaFoldDB" id="A0A5C4V5D6"/>
<evidence type="ECO:0000313" key="3">
    <source>
        <dbReference type="EMBL" id="TNM31192.1"/>
    </source>
</evidence>
<evidence type="ECO:0000259" key="2">
    <source>
        <dbReference type="Pfam" id="PF22596"/>
    </source>
</evidence>
<dbReference type="Pfam" id="PF22596">
    <property type="entry name" value="Scabin-like"/>
    <property type="match status" value="1"/>
</dbReference>
<organism evidence="3 4">
    <name type="scientific">Streptomyces sedi</name>
    <dbReference type="NCBI Taxonomy" id="555059"/>
    <lineage>
        <taxon>Bacteria</taxon>
        <taxon>Bacillati</taxon>
        <taxon>Actinomycetota</taxon>
        <taxon>Actinomycetes</taxon>
        <taxon>Kitasatosporales</taxon>
        <taxon>Streptomycetaceae</taxon>
        <taxon>Streptomyces</taxon>
    </lineage>
</organism>